<evidence type="ECO:0000313" key="2">
    <source>
        <dbReference type="Proteomes" id="UP000075320"/>
    </source>
</evidence>
<comment type="caution">
    <text evidence="1">The sequence shown here is derived from an EMBL/GenBank/DDBJ whole genome shotgun (WGS) entry which is preliminary data.</text>
</comment>
<evidence type="ECO:0000313" key="1">
    <source>
        <dbReference type="EMBL" id="KYG66435.1"/>
    </source>
</evidence>
<sequence>MKENIRELSLRLRNVHQRFLELERRQAEQDLERRLTSFDFLLYLTQDYRYAWLQPLSALIAEMDAFVDETEVVSAEDFERLHLQIRNLLGKKGTRLAGRFTEHLEKDPELVLAYGSLNEFINANRKPEAEL</sequence>
<reference evidence="1 2" key="1">
    <citation type="submission" date="2016-03" db="EMBL/GenBank/DDBJ databases">
        <authorList>
            <person name="Ploux O."/>
        </authorList>
    </citation>
    <scope>NUCLEOTIDE SEQUENCE [LARGE SCALE GENOMIC DNA]</scope>
    <source>
        <strain evidence="1 2">R0</strain>
    </source>
</reference>
<dbReference type="RefSeq" id="WP_061833999.1">
    <property type="nucleotide sequence ID" value="NZ_LUKE01000001.1"/>
</dbReference>
<protein>
    <submittedName>
        <fullName evidence="1">Uncharacterized protein</fullName>
    </submittedName>
</protein>
<proteinExistence type="predicted"/>
<organism evidence="1 2">
    <name type="scientific">Bdellovibrio bacteriovorus</name>
    <dbReference type="NCBI Taxonomy" id="959"/>
    <lineage>
        <taxon>Bacteria</taxon>
        <taxon>Pseudomonadati</taxon>
        <taxon>Bdellovibrionota</taxon>
        <taxon>Bdellovibrionia</taxon>
        <taxon>Bdellovibrionales</taxon>
        <taxon>Pseudobdellovibrionaceae</taxon>
        <taxon>Bdellovibrio</taxon>
    </lineage>
</organism>
<name>A0A150WQF5_BDEBC</name>
<gene>
    <name evidence="1" type="ORF">AZI86_05145</name>
</gene>
<dbReference type="OrthoDB" id="9787633at2"/>
<dbReference type="Proteomes" id="UP000075320">
    <property type="component" value="Unassembled WGS sequence"/>
</dbReference>
<keyword evidence="2" id="KW-1185">Reference proteome</keyword>
<dbReference type="EMBL" id="LUKE01000001">
    <property type="protein sequence ID" value="KYG66435.1"/>
    <property type="molecule type" value="Genomic_DNA"/>
</dbReference>
<accession>A0A150WQF5</accession>
<dbReference type="AlphaFoldDB" id="A0A150WQF5"/>